<evidence type="ECO:0000313" key="3">
    <source>
        <dbReference type="Proteomes" id="UP000503540"/>
    </source>
</evidence>
<reference evidence="2 3" key="1">
    <citation type="journal article" date="2019" name="ACS Chem. Biol.">
        <title>Identification and Mobilization of a Cryptic Antibiotic Biosynthesis Gene Locus from a Human-Pathogenic Nocardia Isolate.</title>
        <authorList>
            <person name="Herisse M."/>
            <person name="Ishida K."/>
            <person name="Porter J.L."/>
            <person name="Howden B."/>
            <person name="Hertweck C."/>
            <person name="Stinear T.P."/>
            <person name="Pidot S.J."/>
        </authorList>
    </citation>
    <scope>NUCLEOTIDE SEQUENCE [LARGE SCALE GENOMIC DNA]</scope>
    <source>
        <strain evidence="2 3">AUSMDU00012717</strain>
    </source>
</reference>
<accession>A0A6G9YQA3</accession>
<dbReference type="InterPro" id="IPR018713">
    <property type="entry name" value="MPAB/Lcp_cat_dom"/>
</dbReference>
<dbReference type="GO" id="GO:0016491">
    <property type="term" value="F:oxidoreductase activity"/>
    <property type="evidence" value="ECO:0007669"/>
    <property type="project" value="InterPro"/>
</dbReference>
<dbReference type="EMBL" id="CP046172">
    <property type="protein sequence ID" value="QIS15394.1"/>
    <property type="molecule type" value="Genomic_DNA"/>
</dbReference>
<dbReference type="PANTHER" id="PTHR36151:SF3">
    <property type="entry name" value="ER-BOUND OXYGENASE MPAB_MPAB'_RUBBER OXYGENASE CATALYTIC DOMAIN-CONTAINING PROTEIN"/>
    <property type="match status" value="1"/>
</dbReference>
<keyword evidence="3" id="KW-1185">Reference proteome</keyword>
<gene>
    <name evidence="2" type="ORF">F5544_37840</name>
</gene>
<evidence type="ECO:0000259" key="1">
    <source>
        <dbReference type="Pfam" id="PF09995"/>
    </source>
</evidence>
<dbReference type="KEGG" id="nah:F5544_37840"/>
<dbReference type="PANTHER" id="PTHR36151">
    <property type="entry name" value="BLR2777 PROTEIN"/>
    <property type="match status" value="1"/>
</dbReference>
<dbReference type="Proteomes" id="UP000503540">
    <property type="component" value="Chromosome"/>
</dbReference>
<name>A0A6G9YQA3_9NOCA</name>
<organism evidence="2 3">
    <name type="scientific">Nocardia arthritidis</name>
    <dbReference type="NCBI Taxonomy" id="228602"/>
    <lineage>
        <taxon>Bacteria</taxon>
        <taxon>Bacillati</taxon>
        <taxon>Actinomycetota</taxon>
        <taxon>Actinomycetes</taxon>
        <taxon>Mycobacteriales</taxon>
        <taxon>Nocardiaceae</taxon>
        <taxon>Nocardia</taxon>
    </lineage>
</organism>
<protein>
    <submittedName>
        <fullName evidence="2">DUF2236 domain-containing protein</fullName>
    </submittedName>
</protein>
<proteinExistence type="predicted"/>
<feature type="domain" description="ER-bound oxygenase mpaB/mpaB'/Rubber oxygenase catalytic" evidence="1">
    <location>
        <begin position="35"/>
        <end position="263"/>
    </location>
</feature>
<evidence type="ECO:0000313" key="2">
    <source>
        <dbReference type="EMBL" id="QIS15394.1"/>
    </source>
</evidence>
<dbReference type="Pfam" id="PF09995">
    <property type="entry name" value="MPAB_Lcp_cat"/>
    <property type="match status" value="1"/>
</dbReference>
<sequence>MNHLTIAQRGAAMTAPAARIDEYAEPITPETVQEYMDGIAAFLGGVANVIVQLSLRPVGRGVLESTVDSGKVTLHPLKRMRTTLTYIAVAMMGSDPERAAYRAAVDESHRPVRSTAASPVKYNAFDPKLQLWVAACLYWGIDDLYTRMHGPMDPETAEAFYRYCARFGTTLQMRPELWPADRAAFQRYWTENLAQRGIEPALRDYFDDLIDLKMLPRPVQFTFARLQRFAVTGLLPQHLRDEMRMTWTERDQRRFDLLLRAIAAVHTRLPKQARMFPLNAYLFDMRRRMRRGLPLV</sequence>
<dbReference type="AlphaFoldDB" id="A0A6G9YQA3"/>